<dbReference type="Proteomes" id="UP001179280">
    <property type="component" value="Unassembled WGS sequence"/>
</dbReference>
<dbReference type="EMBL" id="JAFBCV010000011">
    <property type="protein sequence ID" value="MBM7840036.1"/>
    <property type="molecule type" value="Genomic_DNA"/>
</dbReference>
<keyword evidence="3" id="KW-0157">Chromophore</keyword>
<evidence type="ECO:0000256" key="3">
    <source>
        <dbReference type="ARBA" id="ARBA00022991"/>
    </source>
</evidence>
<evidence type="ECO:0000313" key="7">
    <source>
        <dbReference type="EMBL" id="MBM7840036.1"/>
    </source>
</evidence>
<dbReference type="InterPro" id="IPR002645">
    <property type="entry name" value="STAS_dom"/>
</dbReference>
<dbReference type="Gene3D" id="3.30.450.20">
    <property type="entry name" value="PAS domain"/>
    <property type="match status" value="1"/>
</dbReference>
<dbReference type="Pfam" id="PF01740">
    <property type="entry name" value="STAS"/>
    <property type="match status" value="1"/>
</dbReference>
<evidence type="ECO:0000259" key="5">
    <source>
        <dbReference type="PROSITE" id="PS50113"/>
    </source>
</evidence>
<dbReference type="CDD" id="cd07041">
    <property type="entry name" value="STAS_RsbR_RsbS_like"/>
    <property type="match status" value="1"/>
</dbReference>
<sequence>MNQLFNKSQLLTKLLDLTKVGVLVTDPAQPDNPIVYSNSGFSLMTGYEESEVLGTNCRFLQGNETDKASIDTLREAIKNEQSVSIELLNYKKDGTPFWNELNIECVYLEKHNAKYFIGIQKDVTIQKEIELNYLDSMQRIETISTPIVPLVHGVAVIPLVGEMGRMRFDHMFEMVTKEMAQLDIVTLIVDVSGLEEFDEYVVEGIFRLRDILQLIGTETVVTGMSPTLAKQSVHLPGTSLSGIKTASSVKAFLGHYFAQTE</sequence>
<dbReference type="InterPro" id="IPR036513">
    <property type="entry name" value="STAS_dom_sf"/>
</dbReference>
<dbReference type="InterPro" id="IPR000700">
    <property type="entry name" value="PAS-assoc_C"/>
</dbReference>
<gene>
    <name evidence="7" type="ORF">JOC54_003316</name>
</gene>
<dbReference type="Pfam" id="PF13426">
    <property type="entry name" value="PAS_9"/>
    <property type="match status" value="1"/>
</dbReference>
<keyword evidence="1" id="KW-0285">Flavoprotein</keyword>
<feature type="domain" description="STAS" evidence="6">
    <location>
        <begin position="144"/>
        <end position="230"/>
    </location>
</feature>
<feature type="domain" description="PAS" evidence="4">
    <location>
        <begin position="7"/>
        <end position="80"/>
    </location>
</feature>
<keyword evidence="2" id="KW-0288">FMN</keyword>
<dbReference type="PROSITE" id="PS50112">
    <property type="entry name" value="PAS"/>
    <property type="match status" value="1"/>
</dbReference>
<comment type="caution">
    <text evidence="7">The sequence shown here is derived from an EMBL/GenBank/DDBJ whole genome shotgun (WGS) entry which is preliminary data.</text>
</comment>
<protein>
    <submittedName>
        <fullName evidence="7">PAS domain S-box-containing protein</fullName>
    </submittedName>
</protein>
<dbReference type="InterPro" id="IPR035965">
    <property type="entry name" value="PAS-like_dom_sf"/>
</dbReference>
<accession>A0ABS2SWX3</accession>
<dbReference type="PANTHER" id="PTHR47429:SF2">
    <property type="entry name" value="PROTEIN TWIN LOV 1"/>
    <property type="match status" value="1"/>
</dbReference>
<evidence type="ECO:0000256" key="2">
    <source>
        <dbReference type="ARBA" id="ARBA00022643"/>
    </source>
</evidence>
<reference evidence="7" key="1">
    <citation type="submission" date="2021-01" db="EMBL/GenBank/DDBJ databases">
        <title>Genomic Encyclopedia of Type Strains, Phase IV (KMG-IV): sequencing the most valuable type-strain genomes for metagenomic binning, comparative biology and taxonomic classification.</title>
        <authorList>
            <person name="Goeker M."/>
        </authorList>
    </citation>
    <scope>NUCLEOTIDE SEQUENCE</scope>
    <source>
        <strain evidence="7">DSM 21943</strain>
    </source>
</reference>
<dbReference type="CDD" id="cd00130">
    <property type="entry name" value="PAS"/>
    <property type="match status" value="1"/>
</dbReference>
<evidence type="ECO:0000313" key="8">
    <source>
        <dbReference type="Proteomes" id="UP001179280"/>
    </source>
</evidence>
<dbReference type="Gene3D" id="3.30.750.24">
    <property type="entry name" value="STAS domain"/>
    <property type="match status" value="1"/>
</dbReference>
<dbReference type="SUPFAM" id="SSF52091">
    <property type="entry name" value="SpoIIaa-like"/>
    <property type="match status" value="1"/>
</dbReference>
<dbReference type="NCBIfam" id="TIGR00229">
    <property type="entry name" value="sensory_box"/>
    <property type="match status" value="1"/>
</dbReference>
<dbReference type="SMART" id="SM00091">
    <property type="entry name" value="PAS"/>
    <property type="match status" value="1"/>
</dbReference>
<dbReference type="SMART" id="SM00086">
    <property type="entry name" value="PAC"/>
    <property type="match status" value="1"/>
</dbReference>
<organism evidence="7 8">
    <name type="scientific">Shouchella xiaoxiensis</name>
    <dbReference type="NCBI Taxonomy" id="766895"/>
    <lineage>
        <taxon>Bacteria</taxon>
        <taxon>Bacillati</taxon>
        <taxon>Bacillota</taxon>
        <taxon>Bacilli</taxon>
        <taxon>Bacillales</taxon>
        <taxon>Bacillaceae</taxon>
        <taxon>Shouchella</taxon>
    </lineage>
</organism>
<feature type="domain" description="PAC" evidence="5">
    <location>
        <begin position="81"/>
        <end position="135"/>
    </location>
</feature>
<keyword evidence="8" id="KW-1185">Reference proteome</keyword>
<dbReference type="SUPFAM" id="SSF55785">
    <property type="entry name" value="PYP-like sensor domain (PAS domain)"/>
    <property type="match status" value="1"/>
</dbReference>
<proteinExistence type="predicted"/>
<dbReference type="PROSITE" id="PS50113">
    <property type="entry name" value="PAC"/>
    <property type="match status" value="1"/>
</dbReference>
<evidence type="ECO:0000256" key="1">
    <source>
        <dbReference type="ARBA" id="ARBA00022630"/>
    </source>
</evidence>
<evidence type="ECO:0000259" key="4">
    <source>
        <dbReference type="PROSITE" id="PS50112"/>
    </source>
</evidence>
<name>A0ABS2SWX3_9BACI</name>
<dbReference type="PROSITE" id="PS50801">
    <property type="entry name" value="STAS"/>
    <property type="match status" value="1"/>
</dbReference>
<dbReference type="RefSeq" id="WP_054794566.1">
    <property type="nucleotide sequence ID" value="NZ_JAFBCV010000011.1"/>
</dbReference>
<dbReference type="InterPro" id="IPR001610">
    <property type="entry name" value="PAC"/>
</dbReference>
<dbReference type="InterPro" id="IPR000014">
    <property type="entry name" value="PAS"/>
</dbReference>
<evidence type="ECO:0000259" key="6">
    <source>
        <dbReference type="PROSITE" id="PS50801"/>
    </source>
</evidence>
<dbReference type="PANTHER" id="PTHR47429">
    <property type="entry name" value="PROTEIN TWIN LOV 1"/>
    <property type="match status" value="1"/>
</dbReference>